<dbReference type="InterPro" id="IPR001048">
    <property type="entry name" value="Asp/Glu/Uridylate_kinase"/>
</dbReference>
<dbReference type="Pfam" id="PF00696">
    <property type="entry name" value="AA_kinase"/>
    <property type="match status" value="1"/>
</dbReference>
<keyword evidence="8" id="KW-0067">ATP-binding</keyword>
<dbReference type="CDD" id="cd21157">
    <property type="entry name" value="PUA_G5K"/>
    <property type="match status" value="1"/>
</dbReference>
<dbReference type="STRING" id="655863.F0XQ15"/>
<gene>
    <name evidence="12" type="ORF">CMQ_7704</name>
</gene>
<dbReference type="InterPro" id="IPR041739">
    <property type="entry name" value="G5K_ProB"/>
</dbReference>
<dbReference type="InterPro" id="IPR002478">
    <property type="entry name" value="PUA"/>
</dbReference>
<dbReference type="FunFam" id="2.30.130.10:FF:000008">
    <property type="entry name" value="Glutamate 5-kinase"/>
    <property type="match status" value="1"/>
</dbReference>
<dbReference type="CDD" id="cd04242">
    <property type="entry name" value="AAK_G5K_ProB"/>
    <property type="match status" value="1"/>
</dbReference>
<dbReference type="PROSITE" id="PS00902">
    <property type="entry name" value="GLUTAMATE_5_KINASE"/>
    <property type="match status" value="1"/>
</dbReference>
<dbReference type="GO" id="GO:1901607">
    <property type="term" value="P:alpha-amino acid biosynthetic process"/>
    <property type="evidence" value="ECO:0007669"/>
    <property type="project" value="UniProtKB-ARBA"/>
</dbReference>
<keyword evidence="7 12" id="KW-0418">Kinase</keyword>
<dbReference type="PANTHER" id="PTHR43654">
    <property type="entry name" value="GLUTAMATE 5-KINASE"/>
    <property type="match status" value="1"/>
</dbReference>
<keyword evidence="2" id="KW-0963">Cytoplasm</keyword>
<dbReference type="PROSITE" id="PS50890">
    <property type="entry name" value="PUA"/>
    <property type="match status" value="1"/>
</dbReference>
<dbReference type="InterPro" id="IPR036393">
    <property type="entry name" value="AceGlu_kinase-like_sf"/>
</dbReference>
<evidence type="ECO:0000259" key="11">
    <source>
        <dbReference type="SMART" id="SM00359"/>
    </source>
</evidence>
<evidence type="ECO:0000256" key="8">
    <source>
        <dbReference type="ARBA" id="ARBA00022840"/>
    </source>
</evidence>
<dbReference type="FunCoup" id="F0XQ15">
    <property type="interactions" value="433"/>
</dbReference>
<dbReference type="PANTHER" id="PTHR43654:SF3">
    <property type="entry name" value="GLUTAMATE 5-KINASE"/>
    <property type="match status" value="1"/>
</dbReference>
<dbReference type="HOGENOM" id="CLU_025400_1_1_1"/>
<dbReference type="GO" id="GO:0005829">
    <property type="term" value="C:cytosol"/>
    <property type="evidence" value="ECO:0007669"/>
    <property type="project" value="TreeGrafter"/>
</dbReference>
<evidence type="ECO:0000256" key="9">
    <source>
        <dbReference type="ARBA" id="ARBA00061601"/>
    </source>
</evidence>
<dbReference type="InterPro" id="IPR005715">
    <property type="entry name" value="Glu_5kinase/COase_Synthase"/>
</dbReference>
<dbReference type="InterPro" id="IPR019797">
    <property type="entry name" value="Glutamate_5-kinase_CS"/>
</dbReference>
<evidence type="ECO:0000256" key="6">
    <source>
        <dbReference type="ARBA" id="ARBA00022741"/>
    </source>
</evidence>
<dbReference type="InterPro" id="IPR036974">
    <property type="entry name" value="PUA_sf"/>
</dbReference>
<organism evidence="13">
    <name type="scientific">Grosmannia clavigera (strain kw1407 / UAMH 11150)</name>
    <name type="common">Blue stain fungus</name>
    <name type="synonym">Graphiocladiella clavigera</name>
    <dbReference type="NCBI Taxonomy" id="655863"/>
    <lineage>
        <taxon>Eukaryota</taxon>
        <taxon>Fungi</taxon>
        <taxon>Dikarya</taxon>
        <taxon>Ascomycota</taxon>
        <taxon>Pezizomycotina</taxon>
        <taxon>Sordariomycetes</taxon>
        <taxon>Sordariomycetidae</taxon>
        <taxon>Ophiostomatales</taxon>
        <taxon>Ophiostomataceae</taxon>
        <taxon>Leptographium</taxon>
    </lineage>
</organism>
<dbReference type="GO" id="GO:0003723">
    <property type="term" value="F:RNA binding"/>
    <property type="evidence" value="ECO:0007669"/>
    <property type="project" value="InterPro"/>
</dbReference>
<dbReference type="SMART" id="SM00359">
    <property type="entry name" value="PUA"/>
    <property type="match status" value="1"/>
</dbReference>
<dbReference type="NCBIfam" id="TIGR01027">
    <property type="entry name" value="proB"/>
    <property type="match status" value="1"/>
</dbReference>
<dbReference type="GO" id="GO:0005524">
    <property type="term" value="F:ATP binding"/>
    <property type="evidence" value="ECO:0007669"/>
    <property type="project" value="UniProtKB-KW"/>
</dbReference>
<comment type="similarity">
    <text evidence="9">Belongs to the glutamate 5-kinase family.</text>
</comment>
<evidence type="ECO:0000256" key="4">
    <source>
        <dbReference type="ARBA" id="ARBA00022650"/>
    </source>
</evidence>
<keyword evidence="3" id="KW-0028">Amino-acid biosynthesis</keyword>
<dbReference type="Gene3D" id="2.30.130.10">
    <property type="entry name" value="PUA domain"/>
    <property type="match status" value="1"/>
</dbReference>
<dbReference type="HAMAP" id="MF_00456">
    <property type="entry name" value="ProB"/>
    <property type="match status" value="1"/>
</dbReference>
<feature type="domain" description="PUA" evidence="11">
    <location>
        <begin position="302"/>
        <end position="396"/>
    </location>
</feature>
<keyword evidence="13" id="KW-1185">Reference proteome</keyword>
<dbReference type="Proteomes" id="UP000007796">
    <property type="component" value="Unassembled WGS sequence"/>
</dbReference>
<dbReference type="InterPro" id="IPR011529">
    <property type="entry name" value="Glu_5kinase"/>
</dbReference>
<dbReference type="GeneID" id="25981278"/>
<dbReference type="AlphaFoldDB" id="F0XQ15"/>
<evidence type="ECO:0000313" key="13">
    <source>
        <dbReference type="Proteomes" id="UP000007796"/>
    </source>
</evidence>
<evidence type="ECO:0000313" key="12">
    <source>
        <dbReference type="EMBL" id="EFX00702.1"/>
    </source>
</evidence>
<dbReference type="OrthoDB" id="409889at2759"/>
<dbReference type="Gene3D" id="3.40.1160.10">
    <property type="entry name" value="Acetylglutamate kinase-like"/>
    <property type="match status" value="2"/>
</dbReference>
<reference evidence="12 13" key="1">
    <citation type="journal article" date="2011" name="Proc. Natl. Acad. Sci. U.S.A.">
        <title>Genome and transcriptome analyses of the mountain pine beetle-fungal symbiont Grosmannia clavigera, a lodgepole pine pathogen.</title>
        <authorList>
            <person name="DiGuistini S."/>
            <person name="Wang Y."/>
            <person name="Liao N.Y."/>
            <person name="Taylor G."/>
            <person name="Tanguay P."/>
            <person name="Feau N."/>
            <person name="Henrissat B."/>
            <person name="Chan S.K."/>
            <person name="Hesse-Orce U."/>
            <person name="Alamouti S.M."/>
            <person name="Tsui C.K.M."/>
            <person name="Docking R.T."/>
            <person name="Levasseur A."/>
            <person name="Haridas S."/>
            <person name="Robertson G."/>
            <person name="Birol I."/>
            <person name="Holt R.A."/>
            <person name="Marra M.A."/>
            <person name="Hamelin R.C."/>
            <person name="Hirst M."/>
            <person name="Jones S.J.M."/>
            <person name="Bohlmann J."/>
            <person name="Breuil C."/>
        </authorList>
    </citation>
    <scope>NUCLEOTIDE SEQUENCE [LARGE SCALE GENOMIC DNA]</scope>
    <source>
        <strain evidence="13">kw1407 / UAMH 11150</strain>
    </source>
</reference>
<keyword evidence="5" id="KW-0808">Transferase</keyword>
<dbReference type="GO" id="GO:0004349">
    <property type="term" value="F:glutamate 5-kinase activity"/>
    <property type="evidence" value="ECO:0007669"/>
    <property type="project" value="InterPro"/>
</dbReference>
<evidence type="ECO:0000256" key="5">
    <source>
        <dbReference type="ARBA" id="ARBA00022679"/>
    </source>
</evidence>
<dbReference type="SUPFAM" id="SSF88697">
    <property type="entry name" value="PUA domain-like"/>
    <property type="match status" value="1"/>
</dbReference>
<dbReference type="Pfam" id="PF01472">
    <property type="entry name" value="PUA"/>
    <property type="match status" value="1"/>
</dbReference>
<dbReference type="FunFam" id="3.40.1160.10:FF:000020">
    <property type="entry name" value="Glutamate 5-kinase"/>
    <property type="match status" value="1"/>
</dbReference>
<dbReference type="PIRSF" id="PIRSF000729">
    <property type="entry name" value="GK"/>
    <property type="match status" value="1"/>
</dbReference>
<dbReference type="RefSeq" id="XP_014170184.1">
    <property type="nucleotide sequence ID" value="XM_014314709.1"/>
</dbReference>
<proteinExistence type="inferred from homology"/>
<accession>F0XQ15</accession>
<evidence type="ECO:0000256" key="7">
    <source>
        <dbReference type="ARBA" id="ARBA00022777"/>
    </source>
</evidence>
<name>F0XQ15_GROCL</name>
<evidence type="ECO:0000256" key="1">
    <source>
        <dbReference type="ARBA" id="ARBA00004496"/>
    </source>
</evidence>
<dbReference type="PRINTS" id="PR00474">
    <property type="entry name" value="GLU5KINASE"/>
</dbReference>
<keyword evidence="4" id="KW-0641">Proline biosynthesis</keyword>
<keyword evidence="6" id="KW-0547">Nucleotide-binding</keyword>
<dbReference type="InterPro" id="IPR001057">
    <property type="entry name" value="Glu/AcGlu_kinase"/>
</dbReference>
<dbReference type="EMBL" id="GL629801">
    <property type="protein sequence ID" value="EFX00702.1"/>
    <property type="molecule type" value="Genomic_DNA"/>
</dbReference>
<comment type="subcellular location">
    <subcellularLocation>
        <location evidence="1">Cytoplasm</location>
    </subcellularLocation>
</comment>
<evidence type="ECO:0000256" key="2">
    <source>
        <dbReference type="ARBA" id="ARBA00022490"/>
    </source>
</evidence>
<evidence type="ECO:0000256" key="3">
    <source>
        <dbReference type="ARBA" id="ARBA00022605"/>
    </source>
</evidence>
<dbReference type="SUPFAM" id="SSF53633">
    <property type="entry name" value="Carbamate kinase-like"/>
    <property type="match status" value="1"/>
</dbReference>
<evidence type="ECO:0000256" key="10">
    <source>
        <dbReference type="SAM" id="MobiDB-lite"/>
    </source>
</evidence>
<feature type="region of interest" description="Disordered" evidence="10">
    <location>
        <begin position="406"/>
        <end position="428"/>
    </location>
</feature>
<dbReference type="InParanoid" id="F0XQ15"/>
<dbReference type="eggNOG" id="KOG1154">
    <property type="taxonomic scope" value="Eukaryota"/>
</dbReference>
<protein>
    <submittedName>
        <fullName evidence="12">Aspartate/glutamate/uridylate kinase</fullName>
    </submittedName>
</protein>
<sequence>MKGQRPLGIVIKLGTSSIVDATSHEPLLSTLSLIVETAVRLRKDGHRVVIVSSGAIGVGLRRMDIDSRPKHLAKLQALAAIGQCRLMSLWDSLFAHLQQPIAQILLTRSDISDRTQYLRAQNTFAELFDLGVIPIVNENDTLAVEEIKFGDNDTLSAITAAMIHADLLFLMTDVDCLYTKNPRQHPDAEPIEIVHDISTLEADISTPGSALGTGGMSTKIVAARLATSAGVTTIITRSSTPGNLVQILAHVTGGASSPSPSLSSSSASPASAKVPLHTRFLPWPEPIRDRSFWILHGLKPHGTVYIDQGASQALLDHAGLLPVGVVDVEGPFAEDDAVRLVVVDRRLLPPVASLAAGIEVGRALVKYSSTEIARIKGHRSADIASILGYVTSEYIAQREHISMFRTKDSRPASPALHSSPRYKGTLGTASPLAEGPVLGVVAGQKTDA</sequence>
<dbReference type="InterPro" id="IPR015947">
    <property type="entry name" value="PUA-like_sf"/>
</dbReference>